<name>A0A1G2LAL5_9BACT</name>
<accession>A0A1G2LAL5</accession>
<dbReference type="InterPro" id="IPR012657">
    <property type="entry name" value="23S_rRNA-intervening_sequence"/>
</dbReference>
<dbReference type="CDD" id="cd16377">
    <property type="entry name" value="23S_rRNA_IVP_like"/>
    <property type="match status" value="1"/>
</dbReference>
<dbReference type="SUPFAM" id="SSF158446">
    <property type="entry name" value="IVS-encoded protein-like"/>
    <property type="match status" value="1"/>
</dbReference>
<dbReference type="PANTHER" id="PTHR38471">
    <property type="entry name" value="FOUR HELIX BUNDLE PROTEIN"/>
    <property type="match status" value="1"/>
</dbReference>
<dbReference type="InterPro" id="IPR036583">
    <property type="entry name" value="23S_rRNA_IVS_sf"/>
</dbReference>
<organism evidence="1 2">
    <name type="scientific">Candidatus Sungbacteria bacterium RIFCSPLOWO2_01_FULL_60_25</name>
    <dbReference type="NCBI Taxonomy" id="1802281"/>
    <lineage>
        <taxon>Bacteria</taxon>
        <taxon>Candidatus Sungiibacteriota</taxon>
    </lineage>
</organism>
<dbReference type="NCBIfam" id="TIGR02436">
    <property type="entry name" value="four helix bundle protein"/>
    <property type="match status" value="1"/>
</dbReference>
<dbReference type="Proteomes" id="UP000178977">
    <property type="component" value="Unassembled WGS sequence"/>
</dbReference>
<reference evidence="1 2" key="1">
    <citation type="journal article" date="2016" name="Nat. Commun.">
        <title>Thousands of microbial genomes shed light on interconnected biogeochemical processes in an aquifer system.</title>
        <authorList>
            <person name="Anantharaman K."/>
            <person name="Brown C.T."/>
            <person name="Hug L.A."/>
            <person name="Sharon I."/>
            <person name="Castelle C.J."/>
            <person name="Probst A.J."/>
            <person name="Thomas B.C."/>
            <person name="Singh A."/>
            <person name="Wilkins M.J."/>
            <person name="Karaoz U."/>
            <person name="Brodie E.L."/>
            <person name="Williams K.H."/>
            <person name="Hubbard S.S."/>
            <person name="Banfield J.F."/>
        </authorList>
    </citation>
    <scope>NUCLEOTIDE SEQUENCE [LARGE SCALE GENOMIC DNA]</scope>
</reference>
<evidence type="ECO:0000313" key="1">
    <source>
        <dbReference type="EMBL" id="OHA08594.1"/>
    </source>
</evidence>
<dbReference type="EMBL" id="MHQT01000038">
    <property type="protein sequence ID" value="OHA08594.1"/>
    <property type="molecule type" value="Genomic_DNA"/>
</dbReference>
<comment type="caution">
    <text evidence="1">The sequence shown here is derived from an EMBL/GenBank/DDBJ whole genome shotgun (WGS) entry which is preliminary data.</text>
</comment>
<evidence type="ECO:0008006" key="3">
    <source>
        <dbReference type="Google" id="ProtNLM"/>
    </source>
</evidence>
<proteinExistence type="predicted"/>
<dbReference type="STRING" id="1802281.A3A44_02125"/>
<dbReference type="Gene3D" id="1.20.1440.60">
    <property type="entry name" value="23S rRNA-intervening sequence"/>
    <property type="match status" value="1"/>
</dbReference>
<dbReference type="PANTHER" id="PTHR38471:SF2">
    <property type="entry name" value="FOUR HELIX BUNDLE PROTEIN"/>
    <property type="match status" value="1"/>
</dbReference>
<dbReference type="AlphaFoldDB" id="A0A1G2LAL5"/>
<gene>
    <name evidence="1" type="ORF">A3A44_02125</name>
</gene>
<protein>
    <recommendedName>
        <fullName evidence="3">Four helix bundle protein</fullName>
    </recommendedName>
</protein>
<sequence>MDTGTIKIKSFTNLVAWQEGHRLVLGIYQSTRNFPKEEMFGLTSQLRRAVVSVTSNIAEGFSRNGGKEKLQFYRMALGSLTEIQNQPLIAKDVEFLARDEFTKIANRTIIVSKLLNGLMKSIGNRSRSLNT</sequence>
<dbReference type="Pfam" id="PF05635">
    <property type="entry name" value="23S_rRNA_IVP"/>
    <property type="match status" value="1"/>
</dbReference>
<evidence type="ECO:0000313" key="2">
    <source>
        <dbReference type="Proteomes" id="UP000178977"/>
    </source>
</evidence>